<sequence>MKKLKFSLIGCGRISANHIEALIDNYQDAELVALCDIINDKAESKADEYILKASERNFSVKRPKIFTDYKKMLQEEDIDVCSICTESGYHAEIALNCLTQKKHILVEKPMAMSLLDADRMIREAEENKVKLSVCYQNRFNPTIQKLRQEIEVGKFGRIIAVTARILWNRNRDYYNQANWRGTWKLDGGCLMNQCTHSIDLLQWIIGDGIETVFCQTENYFHPHIETEDYGSIIIRFKNRAIGNIEGTVCVYPKNLEEALTVIGEKGTVVIGGLALNKIKVWNFKDNKDSLEETQKECNLEIENIYGKGHSPLY</sequence>
<dbReference type="InterPro" id="IPR036291">
    <property type="entry name" value="NAD(P)-bd_dom_sf"/>
</dbReference>
<comment type="caution">
    <text evidence="3">The sequence shown here is derived from an EMBL/GenBank/DDBJ whole genome shotgun (WGS) entry which is preliminary data.</text>
</comment>
<dbReference type="Pfam" id="PF22725">
    <property type="entry name" value="GFO_IDH_MocA_C3"/>
    <property type="match status" value="1"/>
</dbReference>
<feature type="non-terminal residue" evidence="3">
    <location>
        <position position="313"/>
    </location>
</feature>
<name>X1SWY1_9ZZZZ</name>
<dbReference type="Gene3D" id="3.40.50.720">
    <property type="entry name" value="NAD(P)-binding Rossmann-like Domain"/>
    <property type="match status" value="1"/>
</dbReference>
<gene>
    <name evidence="3" type="ORF">S12H4_16637</name>
</gene>
<dbReference type="SUPFAM" id="SSF51735">
    <property type="entry name" value="NAD(P)-binding Rossmann-fold domains"/>
    <property type="match status" value="1"/>
</dbReference>
<dbReference type="InterPro" id="IPR052515">
    <property type="entry name" value="Gfo/Idh/MocA_Oxidoreductase"/>
</dbReference>
<feature type="domain" description="GFO/IDH/MocA-like oxidoreductase" evidence="2">
    <location>
        <begin position="143"/>
        <end position="268"/>
    </location>
</feature>
<protein>
    <recommendedName>
        <fullName evidence="4">Gfo/Idh/MocA-like oxidoreductase N-terminal domain-containing protein</fullName>
    </recommendedName>
</protein>
<dbReference type="Pfam" id="PF01408">
    <property type="entry name" value="GFO_IDH_MocA"/>
    <property type="match status" value="1"/>
</dbReference>
<evidence type="ECO:0000259" key="2">
    <source>
        <dbReference type="Pfam" id="PF22725"/>
    </source>
</evidence>
<dbReference type="InterPro" id="IPR000683">
    <property type="entry name" value="Gfo/Idh/MocA-like_OxRdtase_N"/>
</dbReference>
<dbReference type="Gene3D" id="3.30.360.10">
    <property type="entry name" value="Dihydrodipicolinate Reductase, domain 2"/>
    <property type="match status" value="1"/>
</dbReference>
<accession>X1SWY1</accession>
<dbReference type="SUPFAM" id="SSF55347">
    <property type="entry name" value="Glyceraldehyde-3-phosphate dehydrogenase-like, C-terminal domain"/>
    <property type="match status" value="1"/>
</dbReference>
<reference evidence="3" key="1">
    <citation type="journal article" date="2014" name="Front. Microbiol.">
        <title>High frequency of phylogenetically diverse reductive dehalogenase-homologous genes in deep subseafloor sedimentary metagenomes.</title>
        <authorList>
            <person name="Kawai M."/>
            <person name="Futagami T."/>
            <person name="Toyoda A."/>
            <person name="Takaki Y."/>
            <person name="Nishi S."/>
            <person name="Hori S."/>
            <person name="Arai W."/>
            <person name="Tsubouchi T."/>
            <person name="Morono Y."/>
            <person name="Uchiyama I."/>
            <person name="Ito T."/>
            <person name="Fujiyama A."/>
            <person name="Inagaki F."/>
            <person name="Takami H."/>
        </authorList>
    </citation>
    <scope>NUCLEOTIDE SEQUENCE</scope>
    <source>
        <strain evidence="3">Expedition CK06-06</strain>
    </source>
</reference>
<evidence type="ECO:0000313" key="3">
    <source>
        <dbReference type="EMBL" id="GAI79845.1"/>
    </source>
</evidence>
<dbReference type="GO" id="GO:0000166">
    <property type="term" value="F:nucleotide binding"/>
    <property type="evidence" value="ECO:0007669"/>
    <property type="project" value="InterPro"/>
</dbReference>
<dbReference type="AlphaFoldDB" id="X1SWY1"/>
<feature type="domain" description="Gfo/Idh/MocA-like oxidoreductase N-terminal" evidence="1">
    <location>
        <begin position="5"/>
        <end position="134"/>
    </location>
</feature>
<dbReference type="PANTHER" id="PTHR43249">
    <property type="entry name" value="UDP-N-ACETYL-2-AMINO-2-DEOXY-D-GLUCURONATE OXIDASE"/>
    <property type="match status" value="1"/>
</dbReference>
<evidence type="ECO:0008006" key="4">
    <source>
        <dbReference type="Google" id="ProtNLM"/>
    </source>
</evidence>
<proteinExistence type="predicted"/>
<dbReference type="EMBL" id="BARW01008059">
    <property type="protein sequence ID" value="GAI79845.1"/>
    <property type="molecule type" value="Genomic_DNA"/>
</dbReference>
<dbReference type="PANTHER" id="PTHR43249:SF1">
    <property type="entry name" value="D-GLUCOSIDE 3-DEHYDROGENASE"/>
    <property type="match status" value="1"/>
</dbReference>
<evidence type="ECO:0000259" key="1">
    <source>
        <dbReference type="Pfam" id="PF01408"/>
    </source>
</evidence>
<dbReference type="InterPro" id="IPR055170">
    <property type="entry name" value="GFO_IDH_MocA-like_dom"/>
</dbReference>
<organism evidence="3">
    <name type="scientific">marine sediment metagenome</name>
    <dbReference type="NCBI Taxonomy" id="412755"/>
    <lineage>
        <taxon>unclassified sequences</taxon>
        <taxon>metagenomes</taxon>
        <taxon>ecological metagenomes</taxon>
    </lineage>
</organism>